<dbReference type="Proteomes" id="UP000199503">
    <property type="component" value="Unassembled WGS sequence"/>
</dbReference>
<protein>
    <submittedName>
        <fullName evidence="2">Helix-turn-helix domain-containing protein</fullName>
    </submittedName>
</protein>
<evidence type="ECO:0000313" key="3">
    <source>
        <dbReference type="Proteomes" id="UP000199503"/>
    </source>
</evidence>
<reference evidence="3" key="1">
    <citation type="submission" date="2016-10" db="EMBL/GenBank/DDBJ databases">
        <authorList>
            <person name="Varghese N."/>
            <person name="Submissions S."/>
        </authorList>
    </citation>
    <scope>NUCLEOTIDE SEQUENCE [LARGE SCALE GENOMIC DNA]</scope>
    <source>
        <strain evidence="3">DSM 44437</strain>
    </source>
</reference>
<dbReference type="GO" id="GO:0003677">
    <property type="term" value="F:DNA binding"/>
    <property type="evidence" value="ECO:0007669"/>
    <property type="project" value="InterPro"/>
</dbReference>
<evidence type="ECO:0000259" key="1">
    <source>
        <dbReference type="Pfam" id="PF19054"/>
    </source>
</evidence>
<sequence length="281" mass="31388">MPKDFRATTLERAIGRQLAGWRNERQLSLTEAGQRVGFSSAKLSMMENAVQPSAVLDIMALGYVYKVPASEWQSVVQLSQHAERARTRMLDGSAVLFDPAADLANLVFEATVLRTFTTDFVPPLLQLPDYAHFAVRVDDPYRAALQAAVRDSWSSRLCDKDPLNVQAVFPESVLRPVVGGPRVMRAQLLHLMEMSELESVSLKIVPRGTGAYPAMGVPFTLLSFPHRQHNDVAYFETFIKGEYVEDLDLIEQCTQRFEKLHEAALPEGESLELIAEVIAEL</sequence>
<dbReference type="Pfam" id="PF13560">
    <property type="entry name" value="HTH_31"/>
    <property type="match status" value="1"/>
</dbReference>
<dbReference type="RefSeq" id="WP_089912749.1">
    <property type="nucleotide sequence ID" value="NZ_FOFV01000003.1"/>
</dbReference>
<name>A0A1H9G7R5_9PSEU</name>
<proteinExistence type="predicted"/>
<dbReference type="Pfam" id="PF19054">
    <property type="entry name" value="DUF5753"/>
    <property type="match status" value="1"/>
</dbReference>
<accession>A0A1H9G7R5</accession>
<gene>
    <name evidence="2" type="ORF">SAMN04488000_10314</name>
</gene>
<dbReference type="OrthoDB" id="4285266at2"/>
<feature type="domain" description="DUF5753" evidence="1">
    <location>
        <begin position="101"/>
        <end position="276"/>
    </location>
</feature>
<dbReference type="InterPro" id="IPR010982">
    <property type="entry name" value="Lambda_DNA-bd_dom_sf"/>
</dbReference>
<organism evidence="2 3">
    <name type="scientific">Lentzea albida</name>
    <dbReference type="NCBI Taxonomy" id="65499"/>
    <lineage>
        <taxon>Bacteria</taxon>
        <taxon>Bacillati</taxon>
        <taxon>Actinomycetota</taxon>
        <taxon>Actinomycetes</taxon>
        <taxon>Pseudonocardiales</taxon>
        <taxon>Pseudonocardiaceae</taxon>
        <taxon>Lentzea</taxon>
    </lineage>
</organism>
<dbReference type="SUPFAM" id="SSF47413">
    <property type="entry name" value="lambda repressor-like DNA-binding domains"/>
    <property type="match status" value="1"/>
</dbReference>
<evidence type="ECO:0000313" key="2">
    <source>
        <dbReference type="EMBL" id="SEQ46063.1"/>
    </source>
</evidence>
<dbReference type="EMBL" id="FOFV01000003">
    <property type="protein sequence ID" value="SEQ46063.1"/>
    <property type="molecule type" value="Genomic_DNA"/>
</dbReference>
<dbReference type="Gene3D" id="1.10.260.40">
    <property type="entry name" value="lambda repressor-like DNA-binding domains"/>
    <property type="match status" value="1"/>
</dbReference>
<dbReference type="STRING" id="65499.SAMN04488000_10314"/>
<dbReference type="AlphaFoldDB" id="A0A1H9G7R5"/>
<dbReference type="InterPro" id="IPR043917">
    <property type="entry name" value="DUF5753"/>
</dbReference>
<keyword evidence="3" id="KW-1185">Reference proteome</keyword>